<dbReference type="EMBL" id="CP017903">
    <property type="protein sequence ID" value="ARP20716.1"/>
    <property type="molecule type" value="Genomic_DNA"/>
</dbReference>
<reference evidence="1" key="1">
    <citation type="submission" date="2016-10" db="EMBL/GenBank/DDBJ databases">
        <title>The High Quality Genome of Vibrio alginolyticus K01M1.</title>
        <authorList>
            <person name="Wendling C."/>
            <person name="Chibani C.M."/>
            <person name="Hertel R."/>
            <person name="Sproer C."/>
            <person name="Bunk B."/>
            <person name="Overmann J."/>
            <person name="Roth O."/>
            <person name="Liesegang H."/>
        </authorList>
    </citation>
    <scope>NUCLEOTIDE SEQUENCE</scope>
    <source>
        <strain evidence="1">K05K4</strain>
    </source>
</reference>
<gene>
    <name evidence="1" type="ORF">K05K4_39920</name>
</gene>
<accession>A0A1W6US58</accession>
<organism evidence="1">
    <name type="scientific">Vibrio alginolyticus</name>
    <dbReference type="NCBI Taxonomy" id="663"/>
    <lineage>
        <taxon>Bacteria</taxon>
        <taxon>Pseudomonadati</taxon>
        <taxon>Pseudomonadota</taxon>
        <taxon>Gammaproteobacteria</taxon>
        <taxon>Vibrionales</taxon>
        <taxon>Vibrionaceae</taxon>
        <taxon>Vibrio</taxon>
    </lineage>
</organism>
<protein>
    <submittedName>
        <fullName evidence="1">Uncharacterized protein</fullName>
    </submittedName>
</protein>
<proteinExistence type="predicted"/>
<name>A0A1W6US58_VIBAL</name>
<evidence type="ECO:0000313" key="1">
    <source>
        <dbReference type="EMBL" id="ARP20716.1"/>
    </source>
</evidence>
<dbReference type="RefSeq" id="WP_015727780.1">
    <property type="nucleotide sequence ID" value="NZ_CP017890.1"/>
</dbReference>
<dbReference type="AlphaFoldDB" id="A0A1W6US58"/>
<sequence length="47" mass="4901">MKKTLISAVVAGAIALIALLTDTPLPVDNLSDALTNVVCQVFVECTQ</sequence>